<feature type="domain" description="NAD(P)-binding" evidence="1">
    <location>
        <begin position="7"/>
        <end position="196"/>
    </location>
</feature>
<dbReference type="InterPro" id="IPR051606">
    <property type="entry name" value="Polyketide_Oxido-like"/>
</dbReference>
<reference evidence="2 3" key="1">
    <citation type="submission" date="2024-01" db="EMBL/GenBank/DDBJ databases">
        <title>Complete Genome Sequence of Alkalicoccus halolimnae BZ-SZ-XJ29T, a Moderately Halophilic Bacterium Isolated from a Salt Lake.</title>
        <authorList>
            <person name="Zhao B."/>
        </authorList>
    </citation>
    <scope>NUCLEOTIDE SEQUENCE [LARGE SCALE GENOMIC DNA]</scope>
    <source>
        <strain evidence="2 3">BZ-SZ-XJ29</strain>
    </source>
</reference>
<dbReference type="EMBL" id="CP144914">
    <property type="protein sequence ID" value="WWD81167.1"/>
    <property type="molecule type" value="Genomic_DNA"/>
</dbReference>
<proteinExistence type="predicted"/>
<accession>A0A5C7F781</accession>
<dbReference type="InterPro" id="IPR036291">
    <property type="entry name" value="NAD(P)-bd_dom_sf"/>
</dbReference>
<dbReference type="Pfam" id="PF13460">
    <property type="entry name" value="NAD_binding_10"/>
    <property type="match status" value="1"/>
</dbReference>
<keyword evidence="3" id="KW-1185">Reference proteome</keyword>
<dbReference type="PANTHER" id="PTHR43355">
    <property type="entry name" value="FLAVIN REDUCTASE (NADPH)"/>
    <property type="match status" value="1"/>
</dbReference>
<dbReference type="InterPro" id="IPR016040">
    <property type="entry name" value="NAD(P)-bd_dom"/>
</dbReference>
<dbReference type="Gene3D" id="3.40.50.720">
    <property type="entry name" value="NAD(P)-binding Rossmann-like Domain"/>
    <property type="match status" value="1"/>
</dbReference>
<sequence length="212" mass="23608">MKIALFGSTGRVGRIFTERALAEGHHITALIRNQKNLPLSIQNDRNFTFITGDAKNEEDIKKIIHDDTDLVFSALSTDKTDTLSKGVPLIIKEMKKKNITRLVTIGTAGILQARSQPETLRYKAKESKRKMTAAAEEHEAVYSLLEKSGLEWTIFCPTYLPEGPAGGEIASEIDYLPEEGTQISTGNTAFFAYENLLNKAFYRKRVGIVEKG</sequence>
<dbReference type="Proteomes" id="UP000321816">
    <property type="component" value="Chromosome"/>
</dbReference>
<evidence type="ECO:0000313" key="2">
    <source>
        <dbReference type="EMBL" id="WWD81167.1"/>
    </source>
</evidence>
<dbReference type="SUPFAM" id="SSF51735">
    <property type="entry name" value="NAD(P)-binding Rossmann-fold domains"/>
    <property type="match status" value="1"/>
</dbReference>
<dbReference type="RefSeq" id="WP_147803061.1">
    <property type="nucleotide sequence ID" value="NZ_CP144914.1"/>
</dbReference>
<dbReference type="PANTHER" id="PTHR43355:SF2">
    <property type="entry name" value="FLAVIN REDUCTASE (NADPH)"/>
    <property type="match status" value="1"/>
</dbReference>
<dbReference type="GO" id="GO:0016646">
    <property type="term" value="F:oxidoreductase activity, acting on the CH-NH group of donors, NAD or NADP as acceptor"/>
    <property type="evidence" value="ECO:0007669"/>
    <property type="project" value="TreeGrafter"/>
</dbReference>
<organism evidence="2 3">
    <name type="scientific">Alkalicoccus halolimnae</name>
    <dbReference type="NCBI Taxonomy" id="1667239"/>
    <lineage>
        <taxon>Bacteria</taxon>
        <taxon>Bacillati</taxon>
        <taxon>Bacillota</taxon>
        <taxon>Bacilli</taxon>
        <taxon>Bacillales</taxon>
        <taxon>Bacillaceae</taxon>
        <taxon>Alkalicoccus</taxon>
    </lineage>
</organism>
<gene>
    <name evidence="2" type="ORF">FTX54_006350</name>
</gene>
<name>A0A5C7F781_9BACI</name>
<evidence type="ECO:0000313" key="3">
    <source>
        <dbReference type="Proteomes" id="UP000321816"/>
    </source>
</evidence>
<protein>
    <submittedName>
        <fullName evidence="2">NAD(P)H-binding protein</fullName>
    </submittedName>
</protein>
<dbReference type="AlphaFoldDB" id="A0A5C7F781"/>
<evidence type="ECO:0000259" key="1">
    <source>
        <dbReference type="Pfam" id="PF13460"/>
    </source>
</evidence>
<dbReference type="KEGG" id="ahal:FTX54_006350"/>
<dbReference type="OrthoDB" id="9785372at2"/>